<evidence type="ECO:0000256" key="2">
    <source>
        <dbReference type="ARBA" id="ARBA00022691"/>
    </source>
</evidence>
<evidence type="ECO:0000256" key="3">
    <source>
        <dbReference type="ARBA" id="ARBA00022723"/>
    </source>
</evidence>
<keyword evidence="4" id="KW-0408">Iron</keyword>
<accession>A0ABU9TS38</accession>
<comment type="caution">
    <text evidence="6">The sequence shown here is derived from an EMBL/GenBank/DDBJ whole genome shotgun (WGS) entry which is preliminary data.</text>
</comment>
<evidence type="ECO:0000256" key="1">
    <source>
        <dbReference type="ARBA" id="ARBA00001966"/>
    </source>
</evidence>
<keyword evidence="3" id="KW-0479">Metal-binding</keyword>
<dbReference type="Gene3D" id="3.20.20.70">
    <property type="entry name" value="Aldolase class I"/>
    <property type="match status" value="1"/>
</dbReference>
<protein>
    <recommendedName>
        <fullName evidence="8">4Fe-4S single cluster domain-containing protein</fullName>
    </recommendedName>
</protein>
<evidence type="ECO:0000256" key="4">
    <source>
        <dbReference type="ARBA" id="ARBA00023004"/>
    </source>
</evidence>
<keyword evidence="2" id="KW-0949">S-adenosyl-L-methionine</keyword>
<dbReference type="CDD" id="cd01335">
    <property type="entry name" value="Radical_SAM"/>
    <property type="match status" value="1"/>
</dbReference>
<sequence length="291" mass="32684">MNEKLQPNSLGNNSVHREKKGAEPFLLSDDFQIKELEISLNTKCNLRCTNCGFKVPAQPEPFAHGVDQHIESLFALKKLGVRIGKIVLVGGEIALHKNLTSDLKKIKDVMVSSEVEVVTNGLYPQGIDYEVLNLIDSLVISDYVRTEAFESLWEEYVKSLGCTFRINFRRKDFWDDWTTPVLMSADATQKAWDTCFYRNYDITLERGRLFSCSRIAKNLKDDEGLSISDIKNIAEVEAYLNSVTPRPSCSTCTPVAGLPEVIVARQEDGKEVTLSKAALTHMKSSIKGKCR</sequence>
<name>A0ABU9TS38_9GAMM</name>
<reference evidence="6 7" key="1">
    <citation type="submission" date="2024-03" db="EMBL/GenBank/DDBJ databases">
        <title>Community enrichment and isolation of bacterial strains for fucoidan degradation.</title>
        <authorList>
            <person name="Sichert A."/>
        </authorList>
    </citation>
    <scope>NUCLEOTIDE SEQUENCE [LARGE SCALE GENOMIC DNA]</scope>
    <source>
        <strain evidence="6 7">AS76</strain>
    </source>
</reference>
<dbReference type="SFLD" id="SFLDS00029">
    <property type="entry name" value="Radical_SAM"/>
    <property type="match status" value="1"/>
</dbReference>
<dbReference type="InterPro" id="IPR058240">
    <property type="entry name" value="rSAM_sf"/>
</dbReference>
<keyword evidence="7" id="KW-1185">Reference proteome</keyword>
<dbReference type="EMBL" id="JBBMRA010000007">
    <property type="protein sequence ID" value="MEM5536541.1"/>
    <property type="molecule type" value="Genomic_DNA"/>
</dbReference>
<evidence type="ECO:0000256" key="5">
    <source>
        <dbReference type="ARBA" id="ARBA00023014"/>
    </source>
</evidence>
<organism evidence="6 7">
    <name type="scientific">Neptuniibacter pectenicola</name>
    <dbReference type="NCBI Taxonomy" id="1806669"/>
    <lineage>
        <taxon>Bacteria</taxon>
        <taxon>Pseudomonadati</taxon>
        <taxon>Pseudomonadota</taxon>
        <taxon>Gammaproteobacteria</taxon>
        <taxon>Oceanospirillales</taxon>
        <taxon>Oceanospirillaceae</taxon>
        <taxon>Neptuniibacter</taxon>
    </lineage>
</organism>
<evidence type="ECO:0000313" key="7">
    <source>
        <dbReference type="Proteomes" id="UP001449225"/>
    </source>
</evidence>
<dbReference type="InterPro" id="IPR013785">
    <property type="entry name" value="Aldolase_TIM"/>
</dbReference>
<dbReference type="Proteomes" id="UP001449225">
    <property type="component" value="Unassembled WGS sequence"/>
</dbReference>
<evidence type="ECO:0000313" key="6">
    <source>
        <dbReference type="EMBL" id="MEM5536541.1"/>
    </source>
</evidence>
<gene>
    <name evidence="6" type="ORF">WNY58_09075</name>
</gene>
<keyword evidence="5" id="KW-0411">Iron-sulfur</keyword>
<proteinExistence type="predicted"/>
<dbReference type="SUPFAM" id="SSF102114">
    <property type="entry name" value="Radical SAM enzymes"/>
    <property type="match status" value="1"/>
</dbReference>
<evidence type="ECO:0008006" key="8">
    <source>
        <dbReference type="Google" id="ProtNLM"/>
    </source>
</evidence>
<dbReference type="RefSeq" id="WP_342854343.1">
    <property type="nucleotide sequence ID" value="NZ_JBBMRA010000007.1"/>
</dbReference>
<dbReference type="InterPro" id="IPR007197">
    <property type="entry name" value="rSAM"/>
</dbReference>
<comment type="cofactor">
    <cofactor evidence="1">
        <name>[4Fe-4S] cluster</name>
        <dbReference type="ChEBI" id="CHEBI:49883"/>
    </cofactor>
</comment>